<evidence type="ECO:0000313" key="3">
    <source>
        <dbReference type="Proteomes" id="UP000293854"/>
    </source>
</evidence>
<dbReference type="EMBL" id="RQTE01000002">
    <property type="protein sequence ID" value="RZI04958.1"/>
    <property type="molecule type" value="Genomic_DNA"/>
</dbReference>
<keyword evidence="1" id="KW-0472">Membrane</keyword>
<feature type="transmembrane region" description="Helical" evidence="1">
    <location>
        <begin position="35"/>
        <end position="56"/>
    </location>
</feature>
<evidence type="ECO:0000256" key="1">
    <source>
        <dbReference type="SAM" id="Phobius"/>
    </source>
</evidence>
<organism evidence="2 3">
    <name type="scientific">Staphylococcus condimenti</name>
    <dbReference type="NCBI Taxonomy" id="70255"/>
    <lineage>
        <taxon>Bacteria</taxon>
        <taxon>Bacillati</taxon>
        <taxon>Bacillota</taxon>
        <taxon>Bacilli</taxon>
        <taxon>Bacillales</taxon>
        <taxon>Staphylococcaceae</taxon>
        <taxon>Staphylococcus</taxon>
    </lineage>
</organism>
<gene>
    <name evidence="2" type="ORF">EIG99_00155</name>
</gene>
<proteinExistence type="predicted"/>
<reference evidence="2 3" key="1">
    <citation type="submission" date="2018-11" db="EMBL/GenBank/DDBJ databases">
        <title>Genomic profiling of Staphylococcus species from a Poultry farm system in KwaZulu-Natal, South Africa.</title>
        <authorList>
            <person name="Amoako D.G."/>
            <person name="Somboro A.M."/>
            <person name="Abia A.L.K."/>
            <person name="Bester L.A."/>
            <person name="Essack S.Y."/>
        </authorList>
    </citation>
    <scope>NUCLEOTIDE SEQUENCE [LARGE SCALE GENOMIC DNA]</scope>
    <source>
        <strain evidence="2 3">SA11</strain>
    </source>
</reference>
<dbReference type="RefSeq" id="WP_130135176.1">
    <property type="nucleotide sequence ID" value="NZ_RQTE01000002.1"/>
</dbReference>
<comment type="caution">
    <text evidence="2">The sequence shown here is derived from an EMBL/GenBank/DDBJ whole genome shotgun (WGS) entry which is preliminary data.</text>
</comment>
<sequence length="59" mass="6280">MNLDGLISGLSALIGVLISSFIAHRYTKSTTSKIVVGALSGGVITVIIFVSLMLIFHRF</sequence>
<accession>A0A4Q7CX07</accession>
<evidence type="ECO:0000313" key="2">
    <source>
        <dbReference type="EMBL" id="RZI04958.1"/>
    </source>
</evidence>
<keyword evidence="1" id="KW-0812">Transmembrane</keyword>
<keyword evidence="1" id="KW-1133">Transmembrane helix</keyword>
<dbReference type="Proteomes" id="UP000293854">
    <property type="component" value="Unassembled WGS sequence"/>
</dbReference>
<name>A0A4Q7CX07_9STAP</name>
<dbReference type="AlphaFoldDB" id="A0A4Q7CX07"/>
<protein>
    <submittedName>
        <fullName evidence="2">Uncharacterized protein</fullName>
    </submittedName>
</protein>
<feature type="transmembrane region" description="Helical" evidence="1">
    <location>
        <begin position="6"/>
        <end position="23"/>
    </location>
</feature>